<gene>
    <name evidence="1" type="ORF">S01H1_27179</name>
</gene>
<protein>
    <submittedName>
        <fullName evidence="1">Uncharacterized protein</fullName>
    </submittedName>
</protein>
<name>X0TL00_9ZZZZ</name>
<evidence type="ECO:0000313" key="1">
    <source>
        <dbReference type="EMBL" id="GAF87941.1"/>
    </source>
</evidence>
<feature type="non-terminal residue" evidence="1">
    <location>
        <position position="280"/>
    </location>
</feature>
<sequence length="280" mass="32139">INESISVQFNSSVSGSEGYLIYSPKLYPRVLNQVLVKNNTDPIIVELNEEDYTLDSNDYFVFNYMNFFSTSFHNFSIYFIFEYTLTLEAWDLTQNPSDVLSLTQQIQTFSPSFYYNFTLIGTKIAGNLTTLPVPAGNLVLGIIVNPLDKDLFFDHILEIDDQIKVLFLEPDKKINVTISADAKLFSLKFSINFTMVFENSVDFSWAIDRLIGDRDIRERIYFPSLISGPEHIFLKDITLIESTIIVDQIISNSSLFERNVNVFDEIVSITQETIENSLIF</sequence>
<feature type="non-terminal residue" evidence="1">
    <location>
        <position position="1"/>
    </location>
</feature>
<proteinExistence type="predicted"/>
<dbReference type="AlphaFoldDB" id="X0TL00"/>
<comment type="caution">
    <text evidence="1">The sequence shown here is derived from an EMBL/GenBank/DDBJ whole genome shotgun (WGS) entry which is preliminary data.</text>
</comment>
<organism evidence="1">
    <name type="scientific">marine sediment metagenome</name>
    <dbReference type="NCBI Taxonomy" id="412755"/>
    <lineage>
        <taxon>unclassified sequences</taxon>
        <taxon>metagenomes</taxon>
        <taxon>ecological metagenomes</taxon>
    </lineage>
</organism>
<accession>X0TL00</accession>
<reference evidence="1" key="1">
    <citation type="journal article" date="2014" name="Front. Microbiol.">
        <title>High frequency of phylogenetically diverse reductive dehalogenase-homologous genes in deep subseafloor sedimentary metagenomes.</title>
        <authorList>
            <person name="Kawai M."/>
            <person name="Futagami T."/>
            <person name="Toyoda A."/>
            <person name="Takaki Y."/>
            <person name="Nishi S."/>
            <person name="Hori S."/>
            <person name="Arai W."/>
            <person name="Tsubouchi T."/>
            <person name="Morono Y."/>
            <person name="Uchiyama I."/>
            <person name="Ito T."/>
            <person name="Fujiyama A."/>
            <person name="Inagaki F."/>
            <person name="Takami H."/>
        </authorList>
    </citation>
    <scope>NUCLEOTIDE SEQUENCE</scope>
    <source>
        <strain evidence="1">Expedition CK06-06</strain>
    </source>
</reference>
<dbReference type="EMBL" id="BARS01016524">
    <property type="protein sequence ID" value="GAF87941.1"/>
    <property type="molecule type" value="Genomic_DNA"/>
</dbReference>